<evidence type="ECO:0000256" key="1">
    <source>
        <dbReference type="ARBA" id="ARBA00004141"/>
    </source>
</evidence>
<keyword evidence="4 7" id="KW-0812">Transmembrane</keyword>
<protein>
    <submittedName>
        <fullName evidence="9">Cation diffusion facilitator family transporter</fullName>
    </submittedName>
</protein>
<dbReference type="Pfam" id="PF01545">
    <property type="entry name" value="Cation_efflux"/>
    <property type="match status" value="1"/>
</dbReference>
<sequence>MDAREKVAGLSILINAGLAGFKFVLGTLSGSVAIVADGIHSTSDIVSSLAVLVGLRLSQRKSKHFPYGLYKVENIIAIVSAMAIFFAGYEIIKEVLFRPSHPNRAHLLTAMIGMGVTIGVTYL</sequence>
<dbReference type="PANTHER" id="PTHR43840:SF15">
    <property type="entry name" value="MITOCHONDRIAL METAL TRANSPORTER 1-RELATED"/>
    <property type="match status" value="1"/>
</dbReference>
<dbReference type="PANTHER" id="PTHR43840">
    <property type="entry name" value="MITOCHONDRIAL METAL TRANSPORTER 1-RELATED"/>
    <property type="match status" value="1"/>
</dbReference>
<accession>A0A9D5Q7K7</accession>
<comment type="caution">
    <text evidence="9">The sequence shown here is derived from an EMBL/GenBank/DDBJ whole genome shotgun (WGS) entry which is preliminary data.</text>
</comment>
<keyword evidence="3" id="KW-0813">Transport</keyword>
<dbReference type="GO" id="GO:0008324">
    <property type="term" value="F:monoatomic cation transmembrane transporter activity"/>
    <property type="evidence" value="ECO:0007669"/>
    <property type="project" value="InterPro"/>
</dbReference>
<organism evidence="9 10">
    <name type="scientific">candidate division KSB3 bacterium</name>
    <dbReference type="NCBI Taxonomy" id="2044937"/>
    <lineage>
        <taxon>Bacteria</taxon>
        <taxon>candidate division KSB3</taxon>
    </lineage>
</organism>
<evidence type="ECO:0000259" key="8">
    <source>
        <dbReference type="Pfam" id="PF01545"/>
    </source>
</evidence>
<dbReference type="InterPro" id="IPR002524">
    <property type="entry name" value="Cation_efflux"/>
</dbReference>
<feature type="transmembrane region" description="Helical" evidence="7">
    <location>
        <begin position="104"/>
        <end position="122"/>
    </location>
</feature>
<feature type="domain" description="Cation efflux protein transmembrane" evidence="8">
    <location>
        <begin position="10"/>
        <end position="122"/>
    </location>
</feature>
<dbReference type="Proteomes" id="UP000649604">
    <property type="component" value="Unassembled WGS sequence"/>
</dbReference>
<evidence type="ECO:0000256" key="5">
    <source>
        <dbReference type="ARBA" id="ARBA00022989"/>
    </source>
</evidence>
<feature type="non-terminal residue" evidence="9">
    <location>
        <position position="123"/>
    </location>
</feature>
<evidence type="ECO:0000256" key="6">
    <source>
        <dbReference type="ARBA" id="ARBA00023136"/>
    </source>
</evidence>
<feature type="transmembrane region" description="Helical" evidence="7">
    <location>
        <begin position="75"/>
        <end position="92"/>
    </location>
</feature>
<dbReference type="InterPro" id="IPR058533">
    <property type="entry name" value="Cation_efflux_TM"/>
</dbReference>
<reference evidence="9" key="1">
    <citation type="submission" date="2019-11" db="EMBL/GenBank/DDBJ databases">
        <title>Microbial mats filling the niche in hypersaline microbial mats.</title>
        <authorList>
            <person name="Wong H.L."/>
            <person name="Macleod F.I."/>
            <person name="White R.A. III"/>
            <person name="Burns B.P."/>
        </authorList>
    </citation>
    <scope>NUCLEOTIDE SEQUENCE</scope>
    <source>
        <strain evidence="9">Rbin_158</strain>
    </source>
</reference>
<gene>
    <name evidence="9" type="ORF">GF339_17565</name>
</gene>
<evidence type="ECO:0000256" key="3">
    <source>
        <dbReference type="ARBA" id="ARBA00022448"/>
    </source>
</evidence>
<feature type="transmembrane region" description="Helical" evidence="7">
    <location>
        <begin position="7"/>
        <end position="25"/>
    </location>
</feature>
<dbReference type="InterPro" id="IPR027469">
    <property type="entry name" value="Cation_efflux_TMD_sf"/>
</dbReference>
<evidence type="ECO:0000313" key="9">
    <source>
        <dbReference type="EMBL" id="MBD3326397.1"/>
    </source>
</evidence>
<dbReference type="GO" id="GO:0016020">
    <property type="term" value="C:membrane"/>
    <property type="evidence" value="ECO:0007669"/>
    <property type="project" value="UniProtKB-SubCell"/>
</dbReference>
<evidence type="ECO:0000256" key="2">
    <source>
        <dbReference type="ARBA" id="ARBA00008114"/>
    </source>
</evidence>
<dbReference type="NCBIfam" id="TIGR01297">
    <property type="entry name" value="CDF"/>
    <property type="match status" value="1"/>
</dbReference>
<proteinExistence type="inferred from homology"/>
<keyword evidence="6 7" id="KW-0472">Membrane</keyword>
<dbReference type="Gene3D" id="1.20.1510.10">
    <property type="entry name" value="Cation efflux protein transmembrane domain"/>
    <property type="match status" value="1"/>
</dbReference>
<name>A0A9D5Q7K7_9BACT</name>
<dbReference type="SUPFAM" id="SSF161111">
    <property type="entry name" value="Cation efflux protein transmembrane domain-like"/>
    <property type="match status" value="1"/>
</dbReference>
<evidence type="ECO:0000313" key="10">
    <source>
        <dbReference type="Proteomes" id="UP000649604"/>
    </source>
</evidence>
<dbReference type="EMBL" id="WJJP01000573">
    <property type="protein sequence ID" value="MBD3326397.1"/>
    <property type="molecule type" value="Genomic_DNA"/>
</dbReference>
<comment type="similarity">
    <text evidence="2">Belongs to the cation diffusion facilitator (CDF) transporter (TC 2.A.4) family.</text>
</comment>
<keyword evidence="5 7" id="KW-1133">Transmembrane helix</keyword>
<dbReference type="AlphaFoldDB" id="A0A9D5Q7K7"/>
<dbReference type="InterPro" id="IPR050291">
    <property type="entry name" value="CDF_Transporter"/>
</dbReference>
<evidence type="ECO:0000256" key="4">
    <source>
        <dbReference type="ARBA" id="ARBA00022692"/>
    </source>
</evidence>
<evidence type="ECO:0000256" key="7">
    <source>
        <dbReference type="SAM" id="Phobius"/>
    </source>
</evidence>
<comment type="subcellular location">
    <subcellularLocation>
        <location evidence="1">Membrane</location>
        <topology evidence="1">Multi-pass membrane protein</topology>
    </subcellularLocation>
</comment>